<accession>A0A9P1D205</accession>
<dbReference type="InterPro" id="IPR029063">
    <property type="entry name" value="SAM-dependent_MTases_sf"/>
</dbReference>
<gene>
    <name evidence="10" type="ORF">C1SCF055_LOCUS27811</name>
</gene>
<dbReference type="Gene3D" id="3.40.50.150">
    <property type="entry name" value="Vaccinia Virus protein VP39"/>
    <property type="match status" value="1"/>
</dbReference>
<evidence type="ECO:0000256" key="2">
    <source>
        <dbReference type="ARBA" id="ARBA00022603"/>
    </source>
</evidence>
<feature type="binding site" evidence="7">
    <location>
        <begin position="283"/>
        <end position="289"/>
    </location>
    <ligand>
        <name>S-adenosyl-L-methionine</name>
        <dbReference type="ChEBI" id="CHEBI:59789"/>
    </ligand>
</feature>
<dbReference type="Proteomes" id="UP001152797">
    <property type="component" value="Unassembled WGS sequence"/>
</dbReference>
<dbReference type="PROSITE" id="PS51686">
    <property type="entry name" value="SAM_MT_RSMB_NOP"/>
    <property type="match status" value="1"/>
</dbReference>
<name>A0A9P1D205_9DINO</name>
<evidence type="ECO:0000259" key="9">
    <source>
        <dbReference type="PROSITE" id="PS51686"/>
    </source>
</evidence>
<reference evidence="11" key="2">
    <citation type="submission" date="2024-04" db="EMBL/GenBank/DDBJ databases">
        <authorList>
            <person name="Chen Y."/>
            <person name="Shah S."/>
            <person name="Dougan E. K."/>
            <person name="Thang M."/>
            <person name="Chan C."/>
        </authorList>
    </citation>
    <scope>NUCLEOTIDE SEQUENCE [LARGE SCALE GENOMIC DNA]</scope>
</reference>
<dbReference type="EMBL" id="CAMXCT010003001">
    <property type="protein sequence ID" value="CAI4001805.1"/>
    <property type="molecule type" value="Genomic_DNA"/>
</dbReference>
<protein>
    <submittedName>
        <fullName evidence="12">Alanine--tRNA ligase (Alanyl-tRNA synthetase ) (AlaRS)</fullName>
    </submittedName>
</protein>
<dbReference type="GO" id="GO:0016874">
    <property type="term" value="F:ligase activity"/>
    <property type="evidence" value="ECO:0007669"/>
    <property type="project" value="UniProtKB-KW"/>
</dbReference>
<dbReference type="AlphaFoldDB" id="A0A9P1D205"/>
<evidence type="ECO:0000256" key="1">
    <source>
        <dbReference type="ARBA" id="ARBA00007494"/>
    </source>
</evidence>
<dbReference type="PROSITE" id="PS50157">
    <property type="entry name" value="ZINC_FINGER_C2H2_2"/>
    <property type="match status" value="1"/>
</dbReference>
<feature type="binding site" evidence="7">
    <location>
        <position position="341"/>
    </location>
    <ligand>
        <name>S-adenosyl-L-methionine</name>
        <dbReference type="ChEBI" id="CHEBI:59789"/>
    </ligand>
</feature>
<feature type="domain" description="C2H2-type" evidence="8">
    <location>
        <begin position="108"/>
        <end position="137"/>
    </location>
</feature>
<organism evidence="10">
    <name type="scientific">Cladocopium goreaui</name>
    <dbReference type="NCBI Taxonomy" id="2562237"/>
    <lineage>
        <taxon>Eukaryota</taxon>
        <taxon>Sar</taxon>
        <taxon>Alveolata</taxon>
        <taxon>Dinophyceae</taxon>
        <taxon>Suessiales</taxon>
        <taxon>Symbiodiniaceae</taxon>
        <taxon>Cladocopium</taxon>
    </lineage>
</organism>
<keyword evidence="5 7" id="KW-0694">RNA-binding</keyword>
<feature type="domain" description="SAM-dependent MTase RsmB/NOP-type" evidence="9">
    <location>
        <begin position="187"/>
        <end position="539"/>
    </location>
</feature>
<keyword evidence="6" id="KW-0863">Zinc-finger</keyword>
<evidence type="ECO:0000313" key="12">
    <source>
        <dbReference type="EMBL" id="CAL4789117.1"/>
    </source>
</evidence>
<keyword evidence="3 7" id="KW-0808">Transferase</keyword>
<reference evidence="10" key="1">
    <citation type="submission" date="2022-10" db="EMBL/GenBank/DDBJ databases">
        <authorList>
            <person name="Chen Y."/>
            <person name="Dougan E. K."/>
            <person name="Chan C."/>
            <person name="Rhodes N."/>
            <person name="Thang M."/>
        </authorList>
    </citation>
    <scope>NUCLEOTIDE SEQUENCE</scope>
</reference>
<evidence type="ECO:0000256" key="3">
    <source>
        <dbReference type="ARBA" id="ARBA00022679"/>
    </source>
</evidence>
<dbReference type="SUPFAM" id="SSF53335">
    <property type="entry name" value="S-adenosyl-L-methionine-dependent methyltransferases"/>
    <property type="match status" value="1"/>
</dbReference>
<dbReference type="EMBL" id="CAMXCT030003001">
    <property type="protein sequence ID" value="CAL4789117.1"/>
    <property type="molecule type" value="Genomic_DNA"/>
</dbReference>
<dbReference type="InterPro" id="IPR013087">
    <property type="entry name" value="Znf_C2H2_type"/>
</dbReference>
<keyword evidence="2 7" id="KW-0489">Methyltransferase</keyword>
<dbReference type="GO" id="GO:0001510">
    <property type="term" value="P:RNA methylation"/>
    <property type="evidence" value="ECO:0007669"/>
    <property type="project" value="InterPro"/>
</dbReference>
<dbReference type="PROSITE" id="PS00028">
    <property type="entry name" value="ZINC_FINGER_C2H2_1"/>
    <property type="match status" value="1"/>
</dbReference>
<dbReference type="EMBL" id="CAMXCT020003001">
    <property type="protein sequence ID" value="CAL1155180.1"/>
    <property type="molecule type" value="Genomic_DNA"/>
</dbReference>
<keyword evidence="6" id="KW-0862">Zinc</keyword>
<keyword evidence="6" id="KW-0479">Metal-binding</keyword>
<feature type="binding site" evidence="7">
    <location>
        <position position="313"/>
    </location>
    <ligand>
        <name>S-adenosyl-L-methionine</name>
        <dbReference type="ChEBI" id="CHEBI:59789"/>
    </ligand>
</feature>
<keyword evidence="13" id="KW-1185">Reference proteome</keyword>
<dbReference type="PANTHER" id="PTHR22808:SF1">
    <property type="entry name" value="RNA CYTOSINE-C(5)-METHYLTRANSFERASE NSUN2-RELATED"/>
    <property type="match status" value="1"/>
</dbReference>
<comment type="similarity">
    <text evidence="1 7">Belongs to the class I-like SAM-binding methyltransferase superfamily. RsmB/NOP family.</text>
</comment>
<evidence type="ECO:0000313" key="11">
    <source>
        <dbReference type="EMBL" id="CAL1155180.1"/>
    </source>
</evidence>
<dbReference type="InterPro" id="IPR049560">
    <property type="entry name" value="MeTrfase_RsmB-F_NOP2_cat"/>
</dbReference>
<dbReference type="Pfam" id="PF01189">
    <property type="entry name" value="Methyltr_RsmB-F"/>
    <property type="match status" value="1"/>
</dbReference>
<feature type="binding site" evidence="7">
    <location>
        <position position="370"/>
    </location>
    <ligand>
        <name>S-adenosyl-L-methionine</name>
        <dbReference type="ChEBI" id="CHEBI:59789"/>
    </ligand>
</feature>
<evidence type="ECO:0000313" key="13">
    <source>
        <dbReference type="Proteomes" id="UP001152797"/>
    </source>
</evidence>
<dbReference type="GO" id="GO:0003723">
    <property type="term" value="F:RNA binding"/>
    <property type="evidence" value="ECO:0007669"/>
    <property type="project" value="UniProtKB-UniRule"/>
</dbReference>
<sequence>MQTDGGYGKAATIYVSCDGSEPLLLLCSAPVLKELQAQVAVAFQDRSNLSSALSIRLVWRHKTGETHISDDAAFAKAWQTSGCDRGSSLSLHVCRNQDQLSQAPLENRTCAQCGQEFSSRNQLMRHVQSLAHYGNEEKSEGVRSVRQGMAELQDRCDVKELEPLGKGQGRCKAWELYYQDLDDFQQISSLMQTAVPYCFRTVPTSPLWELAMKNLNAEATLRRPQGLAFDGAACNCWALTSDESWNLLQAAQDCGAIQRQEAASMVPVMLLQVEPHHFVADLCAAPASKTLQLLDLMAGSPGDVSPGLLVVNDDSWSRCATALRRTHQHANPSPLMWLCGDAREFPTLHDHSDGRVRGARKIRFDRVLCDVPCSGDGRLRRSPSGWASWHPRYMLQMHYVQSAILKRGLTILKPSGLLLYSTCSMSPIENEAVVAAAMEKFGPDQVRLVPVEEWSHAKGLSTWRVPVPDFASEPHLSFGTREEVSEHSESLWCRNGGPLAPTMFPPCNPEARAALSHCIRISPTHGDFGGFFCALFEKVAPGPATLPPRLLDSTEGSKATGMKRVKEVKDGKGTKGTNPIPSLLAAPNGAQLQWLVEWFGLLSDEEEASKLGVQRFPLELVRNDPNLKDGLIISSQSLCRLVLKHARPRVLAAGMPLLADAAEISKDPRDRFDIASGAAAVLARCATKRLLKVCWTTFLALLQGESVDQAAETGPLVVVLDLDSTPAESHLKIPLCLSARLTARGAVVAVDGSAQRHSLLKVLSRVRQVK</sequence>
<evidence type="ECO:0000259" key="8">
    <source>
        <dbReference type="PROSITE" id="PS50157"/>
    </source>
</evidence>
<dbReference type="PROSITE" id="PS01153">
    <property type="entry name" value="NOL1_NOP2_SUN"/>
    <property type="match status" value="1"/>
</dbReference>
<evidence type="ECO:0000256" key="5">
    <source>
        <dbReference type="ARBA" id="ARBA00022884"/>
    </source>
</evidence>
<dbReference type="InterPro" id="IPR023267">
    <property type="entry name" value="RCMT"/>
</dbReference>
<keyword evidence="4 7" id="KW-0949">S-adenosyl-L-methionine</keyword>
<evidence type="ECO:0000256" key="4">
    <source>
        <dbReference type="ARBA" id="ARBA00022691"/>
    </source>
</evidence>
<dbReference type="InterPro" id="IPR018314">
    <property type="entry name" value="RsmB/NOL1/NOP2-like_CS"/>
</dbReference>
<evidence type="ECO:0000256" key="7">
    <source>
        <dbReference type="PROSITE-ProRule" id="PRU01023"/>
    </source>
</evidence>
<comment type="caution">
    <text evidence="10">The sequence shown here is derived from an EMBL/GenBank/DDBJ whole genome shotgun (WGS) entry which is preliminary data.</text>
</comment>
<dbReference type="GO" id="GO:0008270">
    <property type="term" value="F:zinc ion binding"/>
    <property type="evidence" value="ECO:0007669"/>
    <property type="project" value="UniProtKB-KW"/>
</dbReference>
<dbReference type="PANTHER" id="PTHR22808">
    <property type="entry name" value="NCL1 YEAST -RELATED NOL1/NOP2/FMU SUN DOMAIN-CONTAINING"/>
    <property type="match status" value="1"/>
</dbReference>
<proteinExistence type="inferred from homology"/>
<evidence type="ECO:0000313" key="10">
    <source>
        <dbReference type="EMBL" id="CAI4001805.1"/>
    </source>
</evidence>
<dbReference type="InterPro" id="IPR001678">
    <property type="entry name" value="MeTrfase_RsmB-F_NOP2_dom"/>
</dbReference>
<dbReference type="PRINTS" id="PR02008">
    <property type="entry name" value="RCMTFAMILY"/>
</dbReference>
<keyword evidence="12" id="KW-0436">Ligase</keyword>
<evidence type="ECO:0000256" key="6">
    <source>
        <dbReference type="PROSITE-ProRule" id="PRU00042"/>
    </source>
</evidence>
<dbReference type="OrthoDB" id="6093671at2759"/>
<dbReference type="GO" id="GO:0008173">
    <property type="term" value="F:RNA methyltransferase activity"/>
    <property type="evidence" value="ECO:0007669"/>
    <property type="project" value="InterPro"/>
</dbReference>
<feature type="active site" description="Nucleophile" evidence="7">
    <location>
        <position position="423"/>
    </location>
</feature>